<proteinExistence type="predicted"/>
<accession>A0ABS8PKY6</accession>
<dbReference type="Pfam" id="PF13557">
    <property type="entry name" value="Phenol_MetA_deg"/>
    <property type="match status" value="1"/>
</dbReference>
<evidence type="ECO:0000313" key="2">
    <source>
        <dbReference type="EMBL" id="MCD2421745.1"/>
    </source>
</evidence>
<feature type="signal peptide" evidence="1">
    <location>
        <begin position="1"/>
        <end position="25"/>
    </location>
</feature>
<protein>
    <submittedName>
        <fullName evidence="2">Transporter</fullName>
    </submittedName>
</protein>
<organism evidence="2 3">
    <name type="scientific">Niabella pedocola</name>
    <dbReference type="NCBI Taxonomy" id="1752077"/>
    <lineage>
        <taxon>Bacteria</taxon>
        <taxon>Pseudomonadati</taxon>
        <taxon>Bacteroidota</taxon>
        <taxon>Chitinophagia</taxon>
        <taxon>Chitinophagales</taxon>
        <taxon>Chitinophagaceae</taxon>
        <taxon>Niabella</taxon>
    </lineage>
</organism>
<dbReference type="EMBL" id="JAJNEC010000003">
    <property type="protein sequence ID" value="MCD2421745.1"/>
    <property type="molecule type" value="Genomic_DNA"/>
</dbReference>
<keyword evidence="1" id="KW-0732">Signal</keyword>
<evidence type="ECO:0000313" key="3">
    <source>
        <dbReference type="Proteomes" id="UP001199816"/>
    </source>
</evidence>
<sequence length="311" mass="33908">MKNQWIKKLFFFLIASGAFSKPATACDICGCGVGNDYIGILPDFHRHVFGLRYRHNALLSHLGVGGQHTYLTTSEQYRTLEAWGGWNISEKFRVMAVVPYSSNRRSNQDESVTKSGAGDITVSAFYQLINKREPAGNKLLVQSLWLGGNIKLATGNYNPADKSAAGESANLFQLGSGSTDFALSGMYDLRVQDAGINLNAHYKINTANRYDYRYGNKLNLNAQAYYKIRIAGAVMIAPNAGVQYEKGKTDVDNDVLVTVSGGNLLMGTAGLETAYKKIAIGANFQTPFSQNLANGIVKANNRVMVHVSLAL</sequence>
<comment type="caution">
    <text evidence="2">The sequence shown here is derived from an EMBL/GenBank/DDBJ whole genome shotgun (WGS) entry which is preliminary data.</text>
</comment>
<feature type="chain" id="PRO_5046269475" evidence="1">
    <location>
        <begin position="26"/>
        <end position="311"/>
    </location>
</feature>
<keyword evidence="3" id="KW-1185">Reference proteome</keyword>
<gene>
    <name evidence="2" type="ORF">LQ567_03160</name>
</gene>
<dbReference type="Proteomes" id="UP001199816">
    <property type="component" value="Unassembled WGS sequence"/>
</dbReference>
<reference evidence="2 3" key="1">
    <citation type="submission" date="2021-11" db="EMBL/GenBank/DDBJ databases">
        <title>Genomic of Niabella pedocola.</title>
        <authorList>
            <person name="Wu T."/>
        </authorList>
    </citation>
    <scope>NUCLEOTIDE SEQUENCE [LARGE SCALE GENOMIC DNA]</scope>
    <source>
        <strain evidence="2 3">JCM 31011</strain>
    </source>
</reference>
<dbReference type="InterPro" id="IPR025737">
    <property type="entry name" value="FApF"/>
</dbReference>
<name>A0ABS8PKY6_9BACT</name>
<evidence type="ECO:0000256" key="1">
    <source>
        <dbReference type="SAM" id="SignalP"/>
    </source>
</evidence>
<dbReference type="RefSeq" id="WP_231002649.1">
    <property type="nucleotide sequence ID" value="NZ_JAJNEC010000003.1"/>
</dbReference>